<dbReference type="PANTHER" id="PTHR30349">
    <property type="entry name" value="PHAGE INTEGRASE-RELATED"/>
    <property type="match status" value="1"/>
</dbReference>
<evidence type="ECO:0000256" key="2">
    <source>
        <dbReference type="ARBA" id="ARBA00023125"/>
    </source>
</evidence>
<dbReference type="Gene3D" id="1.10.150.130">
    <property type="match status" value="1"/>
</dbReference>
<dbReference type="GO" id="GO:0003677">
    <property type="term" value="F:DNA binding"/>
    <property type="evidence" value="ECO:0007669"/>
    <property type="project" value="UniProtKB-KW"/>
</dbReference>
<dbReference type="PANTHER" id="PTHR30349:SF64">
    <property type="entry name" value="PROPHAGE INTEGRASE INTD-RELATED"/>
    <property type="match status" value="1"/>
</dbReference>
<dbReference type="Proteomes" id="UP001254075">
    <property type="component" value="Unassembled WGS sequence"/>
</dbReference>
<evidence type="ECO:0000256" key="3">
    <source>
        <dbReference type="ARBA" id="ARBA00023172"/>
    </source>
</evidence>
<dbReference type="InterPro" id="IPR013762">
    <property type="entry name" value="Integrase-like_cat_sf"/>
</dbReference>
<comment type="similarity">
    <text evidence="1">Belongs to the 'phage' integrase family.</text>
</comment>
<dbReference type="InterPro" id="IPR002104">
    <property type="entry name" value="Integrase_catalytic"/>
</dbReference>
<dbReference type="Pfam" id="PF00589">
    <property type="entry name" value="Phage_integrase"/>
    <property type="match status" value="1"/>
</dbReference>
<keyword evidence="2" id="KW-0238">DNA-binding</keyword>
<dbReference type="GO" id="GO:0006310">
    <property type="term" value="P:DNA recombination"/>
    <property type="evidence" value="ECO:0007669"/>
    <property type="project" value="UniProtKB-KW"/>
</dbReference>
<gene>
    <name evidence="5" type="ORF">RI532_09845</name>
</gene>
<comment type="caution">
    <text evidence="5">The sequence shown here is derived from an EMBL/GenBank/DDBJ whole genome shotgun (WGS) entry which is preliminary data.</text>
</comment>
<dbReference type="InterPro" id="IPR010998">
    <property type="entry name" value="Integrase_recombinase_N"/>
</dbReference>
<reference evidence="5" key="1">
    <citation type="submission" date="2023-08" db="EMBL/GenBank/DDBJ databases">
        <authorList>
            <person name="Page C.A."/>
            <person name="Perez-Diaz I.M."/>
        </authorList>
    </citation>
    <scope>NUCLEOTIDE SEQUENCE</scope>
    <source>
        <strain evidence="5">3.8.38</strain>
    </source>
</reference>
<dbReference type="Pfam" id="PF14657">
    <property type="entry name" value="Arm-DNA-bind_4"/>
    <property type="match status" value="1"/>
</dbReference>
<dbReference type="RefSeq" id="WP_313845298.1">
    <property type="nucleotide sequence ID" value="NZ_JAVLAM010000001.1"/>
</dbReference>
<dbReference type="InterPro" id="IPR050090">
    <property type="entry name" value="Tyrosine_recombinase_XerCD"/>
</dbReference>
<dbReference type="InterPro" id="IPR028259">
    <property type="entry name" value="AP2-like_int_N"/>
</dbReference>
<dbReference type="CDD" id="cd01189">
    <property type="entry name" value="INT_ICEBs1_C_like"/>
    <property type="match status" value="1"/>
</dbReference>
<feature type="domain" description="Tyr recombinase" evidence="4">
    <location>
        <begin position="164"/>
        <end position="354"/>
    </location>
</feature>
<keyword evidence="3" id="KW-0233">DNA recombination</keyword>
<dbReference type="EMBL" id="JAVLAM010000001">
    <property type="protein sequence ID" value="MDT7014702.1"/>
    <property type="molecule type" value="Genomic_DNA"/>
</dbReference>
<evidence type="ECO:0000313" key="5">
    <source>
        <dbReference type="EMBL" id="MDT7014702.1"/>
    </source>
</evidence>
<name>A0AAW8W5C3_9LACO</name>
<dbReference type="Gene3D" id="1.10.443.10">
    <property type="entry name" value="Intergrase catalytic core"/>
    <property type="match status" value="1"/>
</dbReference>
<evidence type="ECO:0000256" key="1">
    <source>
        <dbReference type="ARBA" id="ARBA00008857"/>
    </source>
</evidence>
<dbReference type="GO" id="GO:0015074">
    <property type="term" value="P:DNA integration"/>
    <property type="evidence" value="ECO:0007669"/>
    <property type="project" value="InterPro"/>
</dbReference>
<dbReference type="PROSITE" id="PS51898">
    <property type="entry name" value="TYR_RECOMBINASE"/>
    <property type="match status" value="1"/>
</dbReference>
<dbReference type="InterPro" id="IPR011010">
    <property type="entry name" value="DNA_brk_join_enz"/>
</dbReference>
<proteinExistence type="inferred from homology"/>
<sequence length="387" mass="44661">MASITKRGKSWQARISYKDADGKFKTKTHGGFRTKSVATAWANQFEVDKNNGDLVVDTPPLFPDYFWSWFETYKESSVRERTRLTYVTAHHILEEYLPAERIDLMDRRKYQLFLKEFGKDHSKATVSKMNSLYHACIKDALYDGLIKRDFIETASLVYDKERTRKIQYLSVADLHTLIDYLLKTRNRNFTSKYMILTALLTGMRPGEVQGLRWDDINEPFHTITVTQSWNETNRDFQDLKNESSHRVIRIDGWLIGLLKEISHKNKKGSVFVDQYGDIPTSSAVNKTLRAAMKACDVVRQGFHFHSCRHTHVAYLLSEGIDLYAISKRLGHSSITITANTYAYLIDEYKVKTDTKIASSIESLEPKIEDHFAQILRKGSTNTENTAT</sequence>
<protein>
    <submittedName>
        <fullName evidence="5">Site-specific integrase</fullName>
    </submittedName>
</protein>
<accession>A0AAW8W5C3</accession>
<organism evidence="5 6">
    <name type="scientific">Levilactobacillus namurensis</name>
    <dbReference type="NCBI Taxonomy" id="380393"/>
    <lineage>
        <taxon>Bacteria</taxon>
        <taxon>Bacillati</taxon>
        <taxon>Bacillota</taxon>
        <taxon>Bacilli</taxon>
        <taxon>Lactobacillales</taxon>
        <taxon>Lactobacillaceae</taxon>
        <taxon>Levilactobacillus</taxon>
    </lineage>
</organism>
<evidence type="ECO:0000313" key="6">
    <source>
        <dbReference type="Proteomes" id="UP001254075"/>
    </source>
</evidence>
<dbReference type="AlphaFoldDB" id="A0AAW8W5C3"/>
<dbReference type="SUPFAM" id="SSF56349">
    <property type="entry name" value="DNA breaking-rejoining enzymes"/>
    <property type="match status" value="1"/>
</dbReference>
<evidence type="ECO:0000259" key="4">
    <source>
        <dbReference type="PROSITE" id="PS51898"/>
    </source>
</evidence>